<proteinExistence type="predicted"/>
<sequence length="190" mass="22388">MSEPISNKFLTYEQFIAVAESIKDNTGHVTEYSKGKIYYFSPNARHGKTIRNLCNILESKLPMSCVVTNEMHIKFTENEYRIPDISVFCGKSIREKAENDLLYLETPKVVFEVFSESTEENDRGYKMNLYAEKGIEEYLIIDYKNKLIEQYYLYNSSYKLNKKYMNDDVCILLLYPDVKFITSEVFKLFI</sequence>
<dbReference type="InterPro" id="IPR012296">
    <property type="entry name" value="Nuclease_put_TT1808"/>
</dbReference>
<dbReference type="SUPFAM" id="SSF52980">
    <property type="entry name" value="Restriction endonuclease-like"/>
    <property type="match status" value="1"/>
</dbReference>
<comment type="caution">
    <text evidence="2">The sequence shown here is derived from an EMBL/GenBank/DDBJ whole genome shotgun (WGS) entry which is preliminary data.</text>
</comment>
<organism evidence="2 3">
    <name type="scientific">Clostridium carboxidivorans P7</name>
    <dbReference type="NCBI Taxonomy" id="536227"/>
    <lineage>
        <taxon>Bacteria</taxon>
        <taxon>Bacillati</taxon>
        <taxon>Bacillota</taxon>
        <taxon>Clostridia</taxon>
        <taxon>Eubacteriales</taxon>
        <taxon>Clostridiaceae</taxon>
        <taxon>Clostridium</taxon>
    </lineage>
</organism>
<dbReference type="Gene3D" id="3.90.1570.10">
    <property type="entry name" value="tt1808, chain A"/>
    <property type="match status" value="1"/>
</dbReference>
<dbReference type="AlphaFoldDB" id="C6PRJ8"/>
<dbReference type="RefSeq" id="WP_007060300.1">
    <property type="nucleotide sequence ID" value="NZ_ACVI01000017.1"/>
</dbReference>
<dbReference type="OrthoDB" id="9798254at2"/>
<reference evidence="2 3" key="1">
    <citation type="submission" date="2009-06" db="EMBL/GenBank/DDBJ databases">
        <title>The draft genome of Clostridium carboxidivorans P7.</title>
        <authorList>
            <consortium name="US DOE Joint Genome Institute (JGI-PGF)"/>
            <person name="Lucas S."/>
            <person name="Copeland A."/>
            <person name="Lapidus A."/>
            <person name="Glavina del Rio T."/>
            <person name="Tice H."/>
            <person name="Bruce D."/>
            <person name="Goodwin L."/>
            <person name="Pitluck S."/>
            <person name="Larimer F."/>
            <person name="Land M.L."/>
            <person name="Hauser L."/>
            <person name="Hemme C.L."/>
        </authorList>
    </citation>
    <scope>NUCLEOTIDE SEQUENCE [LARGE SCALE GENOMIC DNA]</scope>
    <source>
        <strain evidence="2 3">P7</strain>
    </source>
</reference>
<dbReference type="STRING" id="536227.Ccar_11595"/>
<keyword evidence="3" id="KW-1185">Reference proteome</keyword>
<dbReference type="InterPro" id="IPR008538">
    <property type="entry name" value="Uma2"/>
</dbReference>
<dbReference type="KEGG" id="cck:Ccar_11595"/>
<evidence type="ECO:0000313" key="2">
    <source>
        <dbReference type="EMBL" id="EET88179.1"/>
    </source>
</evidence>
<dbReference type="PANTHER" id="PTHR36558:SF1">
    <property type="entry name" value="RESTRICTION ENDONUCLEASE DOMAIN-CONTAINING PROTEIN-RELATED"/>
    <property type="match status" value="1"/>
</dbReference>
<protein>
    <recommendedName>
        <fullName evidence="1">Putative restriction endonuclease domain-containing protein</fullName>
    </recommendedName>
</protein>
<name>C6PRJ8_9CLOT</name>
<dbReference type="PANTHER" id="PTHR36558">
    <property type="entry name" value="GLR1098 PROTEIN"/>
    <property type="match status" value="1"/>
</dbReference>
<dbReference type="PATRIC" id="fig|536227.13.peg.2429"/>
<dbReference type="Proteomes" id="UP000004198">
    <property type="component" value="Unassembled WGS sequence"/>
</dbReference>
<accession>C6PRJ8</accession>
<evidence type="ECO:0000313" key="3">
    <source>
        <dbReference type="Proteomes" id="UP000004198"/>
    </source>
</evidence>
<evidence type="ECO:0000259" key="1">
    <source>
        <dbReference type="Pfam" id="PF05685"/>
    </source>
</evidence>
<feature type="domain" description="Putative restriction endonuclease" evidence="1">
    <location>
        <begin position="14"/>
        <end position="162"/>
    </location>
</feature>
<dbReference type="Pfam" id="PF05685">
    <property type="entry name" value="Uma2"/>
    <property type="match status" value="1"/>
</dbReference>
<dbReference type="CDD" id="cd06260">
    <property type="entry name" value="DUF820-like"/>
    <property type="match status" value="1"/>
</dbReference>
<gene>
    <name evidence="2" type="ORF">CcarbDRAFT_1415</name>
</gene>
<dbReference type="eggNOG" id="COG4636">
    <property type="taxonomic scope" value="Bacteria"/>
</dbReference>
<dbReference type="InterPro" id="IPR011335">
    <property type="entry name" value="Restrct_endonuc-II-like"/>
</dbReference>
<dbReference type="EMBL" id="ACVI01000017">
    <property type="protein sequence ID" value="EET88179.1"/>
    <property type="molecule type" value="Genomic_DNA"/>
</dbReference>